<dbReference type="EMBL" id="BQNB010008663">
    <property type="protein sequence ID" value="GJS52554.1"/>
    <property type="molecule type" value="Genomic_DNA"/>
</dbReference>
<reference evidence="1" key="2">
    <citation type="submission" date="2022-01" db="EMBL/GenBank/DDBJ databases">
        <authorList>
            <person name="Yamashiro T."/>
            <person name="Shiraishi A."/>
            <person name="Satake H."/>
            <person name="Nakayama K."/>
        </authorList>
    </citation>
    <scope>NUCLEOTIDE SEQUENCE</scope>
</reference>
<dbReference type="Proteomes" id="UP001151760">
    <property type="component" value="Unassembled WGS sequence"/>
</dbReference>
<accession>A0ABQ4WI73</accession>
<sequence>MKEINLFLDNLIPPGIDNDDESEGDILPLEELLDNVLSSLPESDDFIVDVEPLAAMTNDFDVLNNDEPFDPGEDYPDFEDSRALGFVHSFDLHILSFI</sequence>
<proteinExistence type="predicted"/>
<reference evidence="1" key="1">
    <citation type="journal article" date="2022" name="Int. J. Mol. Sci.">
        <title>Draft Genome of Tanacetum Coccineum: Genomic Comparison of Closely Related Tanacetum-Family Plants.</title>
        <authorList>
            <person name="Yamashiro T."/>
            <person name="Shiraishi A."/>
            <person name="Nakayama K."/>
            <person name="Satake H."/>
        </authorList>
    </citation>
    <scope>NUCLEOTIDE SEQUENCE</scope>
</reference>
<comment type="caution">
    <text evidence="1">The sequence shown here is derived from an EMBL/GenBank/DDBJ whole genome shotgun (WGS) entry which is preliminary data.</text>
</comment>
<name>A0ABQ4WI73_9ASTR</name>
<organism evidence="1 2">
    <name type="scientific">Tanacetum coccineum</name>
    <dbReference type="NCBI Taxonomy" id="301880"/>
    <lineage>
        <taxon>Eukaryota</taxon>
        <taxon>Viridiplantae</taxon>
        <taxon>Streptophyta</taxon>
        <taxon>Embryophyta</taxon>
        <taxon>Tracheophyta</taxon>
        <taxon>Spermatophyta</taxon>
        <taxon>Magnoliopsida</taxon>
        <taxon>eudicotyledons</taxon>
        <taxon>Gunneridae</taxon>
        <taxon>Pentapetalae</taxon>
        <taxon>asterids</taxon>
        <taxon>campanulids</taxon>
        <taxon>Asterales</taxon>
        <taxon>Asteraceae</taxon>
        <taxon>Asteroideae</taxon>
        <taxon>Anthemideae</taxon>
        <taxon>Anthemidinae</taxon>
        <taxon>Tanacetum</taxon>
    </lineage>
</organism>
<keyword evidence="2" id="KW-1185">Reference proteome</keyword>
<evidence type="ECO:0000313" key="2">
    <source>
        <dbReference type="Proteomes" id="UP001151760"/>
    </source>
</evidence>
<evidence type="ECO:0008006" key="3">
    <source>
        <dbReference type="Google" id="ProtNLM"/>
    </source>
</evidence>
<evidence type="ECO:0000313" key="1">
    <source>
        <dbReference type="EMBL" id="GJS52554.1"/>
    </source>
</evidence>
<gene>
    <name evidence="1" type="ORF">Tco_0625916</name>
</gene>
<protein>
    <recommendedName>
        <fullName evidence="3">Reverse transcriptase domain-containing protein</fullName>
    </recommendedName>
</protein>